<proteinExistence type="predicted"/>
<feature type="non-terminal residue" evidence="3">
    <location>
        <position position="1"/>
    </location>
</feature>
<organism evidence="3 4">
    <name type="scientific">Cronartium quercuum f. sp. fusiforme G11</name>
    <dbReference type="NCBI Taxonomy" id="708437"/>
    <lineage>
        <taxon>Eukaryota</taxon>
        <taxon>Fungi</taxon>
        <taxon>Dikarya</taxon>
        <taxon>Basidiomycota</taxon>
        <taxon>Pucciniomycotina</taxon>
        <taxon>Pucciniomycetes</taxon>
        <taxon>Pucciniales</taxon>
        <taxon>Coleosporiaceae</taxon>
        <taxon>Cronartium</taxon>
    </lineage>
</organism>
<feature type="compositionally biased region" description="Low complexity" evidence="2">
    <location>
        <begin position="1"/>
        <end position="16"/>
    </location>
</feature>
<accession>A0A9P6N9J6</accession>
<feature type="region of interest" description="Disordered" evidence="2">
    <location>
        <begin position="1"/>
        <end position="92"/>
    </location>
</feature>
<dbReference type="EMBL" id="MU167370">
    <property type="protein sequence ID" value="KAG0141823.1"/>
    <property type="molecule type" value="Genomic_DNA"/>
</dbReference>
<protein>
    <submittedName>
        <fullName evidence="3">Uncharacterized protein</fullName>
    </submittedName>
</protein>
<reference evidence="3" key="1">
    <citation type="submission" date="2013-11" db="EMBL/GenBank/DDBJ databases">
        <title>Genome sequence of the fusiform rust pathogen reveals effectors for host alternation and coevolution with pine.</title>
        <authorList>
            <consortium name="DOE Joint Genome Institute"/>
            <person name="Smith K."/>
            <person name="Pendleton A."/>
            <person name="Kubisiak T."/>
            <person name="Anderson C."/>
            <person name="Salamov A."/>
            <person name="Aerts A."/>
            <person name="Riley R."/>
            <person name="Clum A."/>
            <person name="Lindquist E."/>
            <person name="Ence D."/>
            <person name="Campbell M."/>
            <person name="Kronenberg Z."/>
            <person name="Feau N."/>
            <person name="Dhillon B."/>
            <person name="Hamelin R."/>
            <person name="Burleigh J."/>
            <person name="Smith J."/>
            <person name="Yandell M."/>
            <person name="Nelson C."/>
            <person name="Grigoriev I."/>
            <person name="Davis J."/>
        </authorList>
    </citation>
    <scope>NUCLEOTIDE SEQUENCE</scope>
    <source>
        <strain evidence="3">G11</strain>
    </source>
</reference>
<evidence type="ECO:0000256" key="2">
    <source>
        <dbReference type="SAM" id="MobiDB-lite"/>
    </source>
</evidence>
<gene>
    <name evidence="3" type="ORF">CROQUDRAFT_98314</name>
</gene>
<keyword evidence="4" id="KW-1185">Reference proteome</keyword>
<keyword evidence="1" id="KW-0175">Coiled coil</keyword>
<evidence type="ECO:0000256" key="1">
    <source>
        <dbReference type="SAM" id="Coils"/>
    </source>
</evidence>
<name>A0A9P6N9J6_9BASI</name>
<evidence type="ECO:0000313" key="4">
    <source>
        <dbReference type="Proteomes" id="UP000886653"/>
    </source>
</evidence>
<feature type="coiled-coil region" evidence="1">
    <location>
        <begin position="143"/>
        <end position="182"/>
    </location>
</feature>
<dbReference type="Proteomes" id="UP000886653">
    <property type="component" value="Unassembled WGS sequence"/>
</dbReference>
<evidence type="ECO:0000313" key="3">
    <source>
        <dbReference type="EMBL" id="KAG0141823.1"/>
    </source>
</evidence>
<comment type="caution">
    <text evidence="3">The sequence shown here is derived from an EMBL/GenBank/DDBJ whole genome shotgun (WGS) entry which is preliminary data.</text>
</comment>
<feature type="compositionally biased region" description="Polar residues" evidence="2">
    <location>
        <begin position="49"/>
        <end position="87"/>
    </location>
</feature>
<sequence length="196" mass="21561">QQQQQQQQQHQQQHQQQQHHQHQQQQQQAPTDDLSRALALLGGGAAAGNVSNSHPQPMPSTSTAPSSHIRQVSNPSPSNPFLASSAPNPVPQHAQIRLQQAQLAQKQAALLHHQLNELQTPPAQSQSTSTATSNIRTISPNHRSLMEAAQARAKAELASIENRRKKGEINDLEAKAQGMRIKQLITEQLIEEETCL</sequence>
<dbReference type="AlphaFoldDB" id="A0A9P6N9J6"/>